<dbReference type="EMBL" id="QXFT01000127">
    <property type="protein sequence ID" value="KAE9353984.1"/>
    <property type="molecule type" value="Genomic_DNA"/>
</dbReference>
<accession>A0A6A3NN34</accession>
<gene>
    <name evidence="3" type="ORF">PR001_g4165</name>
    <name evidence="2" type="ORF">PR002_g3572</name>
    <name evidence="4" type="ORF">PR003_g3586</name>
</gene>
<sequence>MIFAMAVLQSSLLSTNARVNASLGCDMTKTAGRAVMTTPRPSVTTITVEC</sequence>
<organism evidence="2 7">
    <name type="scientific">Phytophthora rubi</name>
    <dbReference type="NCBI Taxonomy" id="129364"/>
    <lineage>
        <taxon>Eukaryota</taxon>
        <taxon>Sar</taxon>
        <taxon>Stramenopiles</taxon>
        <taxon>Oomycota</taxon>
        <taxon>Peronosporomycetes</taxon>
        <taxon>Peronosporales</taxon>
        <taxon>Peronosporaceae</taxon>
        <taxon>Phytophthora</taxon>
    </lineage>
</organism>
<feature type="chain" id="PRO_5036165364" description="RxLR effector protein" evidence="1">
    <location>
        <begin position="18"/>
        <end position="50"/>
    </location>
</feature>
<dbReference type="Proteomes" id="UP000429607">
    <property type="component" value="Unassembled WGS sequence"/>
</dbReference>
<reference evidence="5 7" key="1">
    <citation type="submission" date="2018-09" db="EMBL/GenBank/DDBJ databases">
        <title>Genomic investigation of the strawberry pathogen Phytophthora fragariae indicates pathogenicity is determined by transcriptional variation in three key races.</title>
        <authorList>
            <person name="Adams T.M."/>
            <person name="Armitage A.D."/>
            <person name="Sobczyk M.K."/>
            <person name="Bates H.J."/>
            <person name="Dunwell J.M."/>
            <person name="Nellist C.F."/>
            <person name="Harrison R.J."/>
        </authorList>
    </citation>
    <scope>NUCLEOTIDE SEQUENCE [LARGE SCALE GENOMIC DNA]</scope>
    <source>
        <strain evidence="3 5">SCRP249</strain>
        <strain evidence="2 7">SCRP324</strain>
        <strain evidence="4 6">SCRP333</strain>
    </source>
</reference>
<name>A0A6A3NN34_9STRA</name>
<evidence type="ECO:0000256" key="1">
    <source>
        <dbReference type="SAM" id="SignalP"/>
    </source>
</evidence>
<evidence type="ECO:0000313" key="4">
    <source>
        <dbReference type="EMBL" id="KAE9353984.1"/>
    </source>
</evidence>
<proteinExistence type="predicted"/>
<dbReference type="EMBL" id="QXFU01000132">
    <property type="protein sequence ID" value="KAE9043024.1"/>
    <property type="molecule type" value="Genomic_DNA"/>
</dbReference>
<dbReference type="Proteomes" id="UP000435112">
    <property type="component" value="Unassembled WGS sequence"/>
</dbReference>
<comment type="caution">
    <text evidence="2">The sequence shown here is derived from an EMBL/GenBank/DDBJ whole genome shotgun (WGS) entry which is preliminary data.</text>
</comment>
<protein>
    <recommendedName>
        <fullName evidence="8">RxLR effector protein</fullName>
    </recommendedName>
</protein>
<keyword evidence="1" id="KW-0732">Signal</keyword>
<dbReference type="EMBL" id="QXFV01000165">
    <property type="protein sequence ID" value="KAE9047547.1"/>
    <property type="molecule type" value="Genomic_DNA"/>
</dbReference>
<evidence type="ECO:0000313" key="3">
    <source>
        <dbReference type="EMBL" id="KAE9047547.1"/>
    </source>
</evidence>
<evidence type="ECO:0000313" key="6">
    <source>
        <dbReference type="Proteomes" id="UP000434957"/>
    </source>
</evidence>
<dbReference type="AlphaFoldDB" id="A0A6A3NN34"/>
<dbReference type="Proteomes" id="UP000434957">
    <property type="component" value="Unassembled WGS sequence"/>
</dbReference>
<feature type="signal peptide" evidence="1">
    <location>
        <begin position="1"/>
        <end position="17"/>
    </location>
</feature>
<keyword evidence="6" id="KW-1185">Reference proteome</keyword>
<evidence type="ECO:0000313" key="7">
    <source>
        <dbReference type="Proteomes" id="UP000435112"/>
    </source>
</evidence>
<evidence type="ECO:0008006" key="8">
    <source>
        <dbReference type="Google" id="ProtNLM"/>
    </source>
</evidence>
<evidence type="ECO:0000313" key="5">
    <source>
        <dbReference type="Proteomes" id="UP000429607"/>
    </source>
</evidence>
<evidence type="ECO:0000313" key="2">
    <source>
        <dbReference type="EMBL" id="KAE9043024.1"/>
    </source>
</evidence>